<evidence type="ECO:0000313" key="2">
    <source>
        <dbReference type="Proteomes" id="UP001283361"/>
    </source>
</evidence>
<organism evidence="1 2">
    <name type="scientific">Elysia crispata</name>
    <name type="common">lettuce slug</name>
    <dbReference type="NCBI Taxonomy" id="231223"/>
    <lineage>
        <taxon>Eukaryota</taxon>
        <taxon>Metazoa</taxon>
        <taxon>Spiralia</taxon>
        <taxon>Lophotrochozoa</taxon>
        <taxon>Mollusca</taxon>
        <taxon>Gastropoda</taxon>
        <taxon>Heterobranchia</taxon>
        <taxon>Euthyneura</taxon>
        <taxon>Panpulmonata</taxon>
        <taxon>Sacoglossa</taxon>
        <taxon>Placobranchoidea</taxon>
        <taxon>Plakobranchidae</taxon>
        <taxon>Elysia</taxon>
    </lineage>
</organism>
<dbReference type="Proteomes" id="UP001283361">
    <property type="component" value="Unassembled WGS sequence"/>
</dbReference>
<evidence type="ECO:0000313" key="1">
    <source>
        <dbReference type="EMBL" id="KAK3779857.1"/>
    </source>
</evidence>
<dbReference type="EMBL" id="JAWDGP010002798">
    <property type="protein sequence ID" value="KAK3779857.1"/>
    <property type="molecule type" value="Genomic_DNA"/>
</dbReference>
<accession>A0AAE1A2Q8</accession>
<sequence>MLSQVSVTAPECLYSVTFVARKSDSHFNILGNLVVDGSLGERNGDLFIRRWIIKMVSGRGRVGVGIEVVRVRQGEVNMEQLVETDFERKETEEGLPRATSLRRCFGNLTQSKCALEPGVINTPRNRGGKSRGFVDLIISLPPSPTTLCLDPGTTGPKDTNEICPTSFLSEKLSRRVGDERGTRTDQCLFDNPRGKSEMGLAAKRMRTGGLEMDKCGGNNRSSPVYRNACQGRKLREASLFSQHS</sequence>
<reference evidence="1" key="1">
    <citation type="journal article" date="2023" name="G3 (Bethesda)">
        <title>A reference genome for the long-term kleptoplast-retaining sea slug Elysia crispata morphotype clarki.</title>
        <authorList>
            <person name="Eastman K.E."/>
            <person name="Pendleton A.L."/>
            <person name="Shaikh M.A."/>
            <person name="Suttiyut T."/>
            <person name="Ogas R."/>
            <person name="Tomko P."/>
            <person name="Gavelis G."/>
            <person name="Widhalm J.R."/>
            <person name="Wisecaver J.H."/>
        </authorList>
    </citation>
    <scope>NUCLEOTIDE SEQUENCE</scope>
    <source>
        <strain evidence="1">ECLA1</strain>
    </source>
</reference>
<protein>
    <submittedName>
        <fullName evidence="1">Uncharacterized protein</fullName>
    </submittedName>
</protein>
<keyword evidence="2" id="KW-1185">Reference proteome</keyword>
<proteinExistence type="predicted"/>
<dbReference type="AlphaFoldDB" id="A0AAE1A2Q8"/>
<comment type="caution">
    <text evidence="1">The sequence shown here is derived from an EMBL/GenBank/DDBJ whole genome shotgun (WGS) entry which is preliminary data.</text>
</comment>
<gene>
    <name evidence="1" type="ORF">RRG08_020202</name>
</gene>
<name>A0AAE1A2Q8_9GAST</name>